<reference evidence="3 4" key="1">
    <citation type="submission" date="2024-11" db="EMBL/GenBank/DDBJ databases">
        <title>Chromosome-level genome assembly of the freshwater bivalve Anodonta woodiana.</title>
        <authorList>
            <person name="Chen X."/>
        </authorList>
    </citation>
    <scope>NUCLEOTIDE SEQUENCE [LARGE SCALE GENOMIC DNA]</scope>
    <source>
        <strain evidence="3">MN2024</strain>
        <tissue evidence="3">Gills</tissue>
    </source>
</reference>
<name>A0ABD3WA68_SINWO</name>
<evidence type="ECO:0000259" key="1">
    <source>
        <dbReference type="Pfam" id="PF18738"/>
    </source>
</evidence>
<comment type="caution">
    <text evidence="3">The sequence shown here is derived from an EMBL/GenBank/DDBJ whole genome shotgun (WGS) entry which is preliminary data.</text>
</comment>
<feature type="domain" description="DZIP3-like HEPN" evidence="1">
    <location>
        <begin position="43"/>
        <end position="157"/>
    </location>
</feature>
<feature type="domain" description="Novel STAND NTPase 3" evidence="2">
    <location>
        <begin position="253"/>
        <end position="408"/>
    </location>
</feature>
<gene>
    <name evidence="3" type="ORF">ACJMK2_042721</name>
</gene>
<dbReference type="EMBL" id="JBJQND010000008">
    <property type="protein sequence ID" value="KAL3870108.1"/>
    <property type="molecule type" value="Genomic_DNA"/>
</dbReference>
<proteinExistence type="predicted"/>
<protein>
    <recommendedName>
        <fullName evidence="5">DZIP3-like HEPN domain-containing protein</fullName>
    </recommendedName>
</protein>
<accession>A0ABD3WA68</accession>
<dbReference type="Pfam" id="PF20720">
    <property type="entry name" value="nSTAND3"/>
    <property type="match status" value="1"/>
</dbReference>
<evidence type="ECO:0000313" key="3">
    <source>
        <dbReference type="EMBL" id="KAL3870108.1"/>
    </source>
</evidence>
<dbReference type="AlphaFoldDB" id="A0ABD3WA68"/>
<sequence>MSTTTVDTERFCRLVCLTMQTGTKVLRKLFVLHVEGQMCSVDTFFAKNKGKILSMNLFPEQRSLIFPSDGSDADLNKFDITLLSRLLKKMFSSVSPAEEKLINDLKELRNGLNGHKGDAMTDIKEFNRLWSEISSIIVQLAQRSKDSNFEDEINKEIDGFLNDPLSPKETFEMLKERLNRDAKLDSQLSQIRENQTKIIEMLKGMEQEVKFCSSEGDRVDGPVIEVNKKSQVISYLIDHTRVRIQGVLKDNLVLTRQIQEAENVLNMNGVVTITGNPGEGKTSAGYLLLNKVTSSKLERCIILRDAKDWSFVDMGNVDVLFLDDIFGTHQLDKGLLTTWSSVLSDLQSYVTEGKVKLILASRQTVLAEFASKRSSMFSWIPLLNNKVELSSMQLNDDEKRDILIAALKKYKRDQNVLDIDKCVQSFNSPVGFPYCCSLFAADKRFLDILINMDQSKLAMLAYIFCSSDVHVDDFICELTPSSRSLLQQLCETFLDDKQVPSHRKLHNVLKELDGVYIVQDKGIYRFAHNVLYESVGLELSERCPKLLLQKCKIDFLCQCVQTDNDETDESFVVPERLYKDLCMRFIAEVTEHNNGSRISIHNALKQPKFRRVLIQTLKETRKTVQFLRGGGKDPTTSIIAYFALRNVCPNSFVESLLDALNSFWYILSSWKYPLRKAGLWLAYAAGNKHLVDILLRMGTTIDVSCLYASIFSRDSVLVGSVLQSLKEKKGLDAHCISLSAEVACVIGCSDIFKVILNWNPKLDLHHMIAATFGSNDDIIKTVADQLHTREGWDPLGIQILEGFGRSLKRKKHCEDHFPVTMSVDNVLKYQRSGAFTRYKELFSMAQCMRRMVLENSDVRICIDYVEIVQKTGWLNILLEHSDFVYNSVPSLVLRFSVSYIKHMVFFLKCMKQWKPNGHAVMLASEYVINSGKQELFQLLVESGMTVNVYHMFLARQTGREEIVKCVTRNLPSTEV</sequence>
<dbReference type="InterPro" id="IPR027417">
    <property type="entry name" value="P-loop_NTPase"/>
</dbReference>
<organism evidence="3 4">
    <name type="scientific">Sinanodonta woodiana</name>
    <name type="common">Chinese pond mussel</name>
    <name type="synonym">Anodonta woodiana</name>
    <dbReference type="NCBI Taxonomy" id="1069815"/>
    <lineage>
        <taxon>Eukaryota</taxon>
        <taxon>Metazoa</taxon>
        <taxon>Spiralia</taxon>
        <taxon>Lophotrochozoa</taxon>
        <taxon>Mollusca</taxon>
        <taxon>Bivalvia</taxon>
        <taxon>Autobranchia</taxon>
        <taxon>Heteroconchia</taxon>
        <taxon>Palaeoheterodonta</taxon>
        <taxon>Unionida</taxon>
        <taxon>Unionoidea</taxon>
        <taxon>Unionidae</taxon>
        <taxon>Unioninae</taxon>
        <taxon>Sinanodonta</taxon>
    </lineage>
</organism>
<dbReference type="SUPFAM" id="SSF52540">
    <property type="entry name" value="P-loop containing nucleoside triphosphate hydrolases"/>
    <property type="match status" value="1"/>
</dbReference>
<keyword evidence="4" id="KW-1185">Reference proteome</keyword>
<dbReference type="Pfam" id="PF18738">
    <property type="entry name" value="HEPN_DZIP3"/>
    <property type="match status" value="1"/>
</dbReference>
<dbReference type="Proteomes" id="UP001634394">
    <property type="component" value="Unassembled WGS sequence"/>
</dbReference>
<dbReference type="InterPro" id="IPR041249">
    <property type="entry name" value="HEPN_DZIP3"/>
</dbReference>
<dbReference type="InterPro" id="IPR049050">
    <property type="entry name" value="nSTAND3"/>
</dbReference>
<evidence type="ECO:0000313" key="4">
    <source>
        <dbReference type="Proteomes" id="UP001634394"/>
    </source>
</evidence>
<evidence type="ECO:0000259" key="2">
    <source>
        <dbReference type="Pfam" id="PF20720"/>
    </source>
</evidence>
<evidence type="ECO:0008006" key="5">
    <source>
        <dbReference type="Google" id="ProtNLM"/>
    </source>
</evidence>